<evidence type="ECO:0000256" key="7">
    <source>
        <dbReference type="ARBA" id="ARBA00022512"/>
    </source>
</evidence>
<evidence type="ECO:0000313" key="23">
    <source>
        <dbReference type="Proteomes" id="UP000245699"/>
    </source>
</evidence>
<feature type="chain" id="PRO_5015661835" description="glucan endo-1,3-beta-D-glucosidase" evidence="21">
    <location>
        <begin position="16"/>
        <end position="386"/>
    </location>
</feature>
<dbReference type="SUPFAM" id="SSF51445">
    <property type="entry name" value="(Trans)glycosidases"/>
    <property type="match status" value="1"/>
</dbReference>
<feature type="signal peptide" evidence="21">
    <location>
        <begin position="1"/>
        <end position="15"/>
    </location>
</feature>
<dbReference type="Gene3D" id="3.20.20.80">
    <property type="entry name" value="Glycosidases"/>
    <property type="match status" value="2"/>
</dbReference>
<evidence type="ECO:0000256" key="21">
    <source>
        <dbReference type="SAM" id="SignalP"/>
    </source>
</evidence>
<dbReference type="InterPro" id="IPR050732">
    <property type="entry name" value="Beta-glucan_modifiers"/>
</dbReference>
<protein>
    <recommendedName>
        <fullName evidence="5">glucan endo-1,3-beta-D-glucosidase</fullName>
        <ecNumber evidence="5">3.2.1.39</ecNumber>
    </recommendedName>
    <alternativeName>
        <fullName evidence="18">Endo-1,3-beta-glucanase btgC</fullName>
    </alternativeName>
    <alternativeName>
        <fullName evidence="17">Laminarinase btgC</fullName>
    </alternativeName>
</protein>
<keyword evidence="10" id="KW-0378">Hydrolase</keyword>
<dbReference type="GO" id="GO:0005886">
    <property type="term" value="C:plasma membrane"/>
    <property type="evidence" value="ECO:0007669"/>
    <property type="project" value="UniProtKB-SubCell"/>
</dbReference>
<dbReference type="PANTHER" id="PTHR16631">
    <property type="entry name" value="GLUCAN 1,3-BETA-GLUCOSIDASE"/>
    <property type="match status" value="1"/>
</dbReference>
<comment type="caution">
    <text evidence="22">The sequence shown here is derived from an EMBL/GenBank/DDBJ whole genome shotgun (WGS) entry which is preliminary data.</text>
</comment>
<evidence type="ECO:0000256" key="8">
    <source>
        <dbReference type="ARBA" id="ARBA00022525"/>
    </source>
</evidence>
<comment type="subcellular location">
    <subcellularLocation>
        <location evidence="3">Cell membrane</location>
        <topology evidence="3">Single-pass type II membrane protein</topology>
    </subcellularLocation>
    <subcellularLocation>
        <location evidence="2">Secreted</location>
        <location evidence="2">Cell wall</location>
    </subcellularLocation>
</comment>
<evidence type="ECO:0000256" key="19">
    <source>
        <dbReference type="RuleBase" id="RU004335"/>
    </source>
</evidence>
<evidence type="ECO:0000256" key="17">
    <source>
        <dbReference type="ARBA" id="ARBA00042373"/>
    </source>
</evidence>
<accession>A0A2T9XZQ6</accession>
<evidence type="ECO:0000256" key="18">
    <source>
        <dbReference type="ARBA" id="ARBA00043078"/>
    </source>
</evidence>
<evidence type="ECO:0000256" key="11">
    <source>
        <dbReference type="ARBA" id="ARBA00023136"/>
    </source>
</evidence>
<keyword evidence="15" id="KW-0624">Polysaccharide degradation</keyword>
<dbReference type="EMBL" id="MBFT01001066">
    <property type="protein sequence ID" value="PVU85589.1"/>
    <property type="molecule type" value="Genomic_DNA"/>
</dbReference>
<evidence type="ECO:0000256" key="2">
    <source>
        <dbReference type="ARBA" id="ARBA00004191"/>
    </source>
</evidence>
<evidence type="ECO:0000256" key="16">
    <source>
        <dbReference type="ARBA" id="ARBA00037649"/>
    </source>
</evidence>
<feature type="region of interest" description="Disordered" evidence="20">
    <location>
        <begin position="296"/>
        <end position="367"/>
    </location>
</feature>
<evidence type="ECO:0000256" key="14">
    <source>
        <dbReference type="ARBA" id="ARBA00023316"/>
    </source>
</evidence>
<dbReference type="GO" id="GO:0071555">
    <property type="term" value="P:cell wall organization"/>
    <property type="evidence" value="ECO:0007669"/>
    <property type="project" value="UniProtKB-KW"/>
</dbReference>
<keyword evidence="14" id="KW-0961">Cell wall biogenesis/degradation</keyword>
<proteinExistence type="inferred from homology"/>
<evidence type="ECO:0000313" key="22">
    <source>
        <dbReference type="EMBL" id="PVU85589.1"/>
    </source>
</evidence>
<evidence type="ECO:0000256" key="13">
    <source>
        <dbReference type="ARBA" id="ARBA00023277"/>
    </source>
</evidence>
<dbReference type="GO" id="GO:0042973">
    <property type="term" value="F:glucan endo-1,3-beta-D-glucosidase activity"/>
    <property type="evidence" value="ECO:0007669"/>
    <property type="project" value="UniProtKB-EC"/>
</dbReference>
<keyword evidence="9 21" id="KW-0732">Signal</keyword>
<evidence type="ECO:0000256" key="4">
    <source>
        <dbReference type="ARBA" id="ARBA00008773"/>
    </source>
</evidence>
<dbReference type="Pfam" id="PF00332">
    <property type="entry name" value="Glyco_hydro_17"/>
    <property type="match status" value="1"/>
</dbReference>
<keyword evidence="8" id="KW-0964">Secreted</keyword>
<keyword evidence="12" id="KW-0325">Glycoprotein</keyword>
<keyword evidence="13" id="KW-0119">Carbohydrate metabolism</keyword>
<keyword evidence="6" id="KW-1003">Cell membrane</keyword>
<dbReference type="OrthoDB" id="77201at2759"/>
<dbReference type="GO" id="GO:0005576">
    <property type="term" value="C:extracellular region"/>
    <property type="evidence" value="ECO:0007669"/>
    <property type="project" value="TreeGrafter"/>
</dbReference>
<gene>
    <name evidence="22" type="ORF">BB559_006917</name>
</gene>
<keyword evidence="23" id="KW-1185">Reference proteome</keyword>
<evidence type="ECO:0000256" key="6">
    <source>
        <dbReference type="ARBA" id="ARBA00022475"/>
    </source>
</evidence>
<evidence type="ECO:0000256" key="1">
    <source>
        <dbReference type="ARBA" id="ARBA00000382"/>
    </source>
</evidence>
<reference evidence="22 23" key="1">
    <citation type="journal article" date="2018" name="MBio">
        <title>Comparative Genomics Reveals the Core Gene Toolbox for the Fungus-Insect Symbiosis.</title>
        <authorList>
            <person name="Wang Y."/>
            <person name="Stata M."/>
            <person name="Wang W."/>
            <person name="Stajich J.E."/>
            <person name="White M.M."/>
            <person name="Moncalvo J.M."/>
        </authorList>
    </citation>
    <scope>NUCLEOTIDE SEQUENCE [LARGE SCALE GENOMIC DNA]</scope>
    <source>
        <strain evidence="22 23">AUS-77-4</strain>
    </source>
</reference>
<comment type="catalytic activity">
    <reaction evidence="1">
        <text>Hydrolysis of (1-&gt;3)-beta-D-glucosidic linkages in (1-&gt;3)-beta-D-glucans.</text>
        <dbReference type="EC" id="3.2.1.39"/>
    </reaction>
</comment>
<dbReference type="AlphaFoldDB" id="A0A2T9XZQ6"/>
<sequence>MKFLYALTFISAASAATRFNALNYNPKRPDGSCPNVDQVKQDLTVLSQYTDTLRIYSVKDCNQGEPVLRAMEGTNWKLYLGMWVGPSDDSYEADKTELIRLSKVFDLSKNVKAVVVGSEMVYRKEQTSAQVASKVQDMRSVLASNNLSGIPLTVGETWPYYDSNILNAVDFAFVHVFPFWEGKTVDESTDVLFEHINDIKAAANGKKVMVGETGWPTDGDDFGVSHPSIENSQKYMNNFVCRSAKEGLDYAWFQAMDTQWASTANASNVEAHWGILGSDYKTPKYPGDTWINCDNISSSSSSPSSSGSPNGSSSSGKPTGSSSSGTPTGSSSSGTPTGSSSSGSPTGSSSSGGSSISGSTKSSSAKRSISSFGIYGSIYSLLAKLF</sequence>
<evidence type="ECO:0000256" key="5">
    <source>
        <dbReference type="ARBA" id="ARBA00012780"/>
    </source>
</evidence>
<evidence type="ECO:0000256" key="15">
    <source>
        <dbReference type="ARBA" id="ARBA00023326"/>
    </source>
</evidence>
<dbReference type="InterPro" id="IPR017853">
    <property type="entry name" value="GH"/>
</dbReference>
<dbReference type="Proteomes" id="UP000245699">
    <property type="component" value="Unassembled WGS sequence"/>
</dbReference>
<dbReference type="PANTHER" id="PTHR16631:SF17">
    <property type="entry name" value="GLUCAN ENDO-1,3-BETA-GLUCOSIDASE BTGC"/>
    <property type="match status" value="1"/>
</dbReference>
<dbReference type="InterPro" id="IPR000490">
    <property type="entry name" value="Glyco_hydro_17"/>
</dbReference>
<dbReference type="GO" id="GO:0000272">
    <property type="term" value="P:polysaccharide catabolic process"/>
    <property type="evidence" value="ECO:0007669"/>
    <property type="project" value="UniProtKB-KW"/>
</dbReference>
<evidence type="ECO:0000256" key="9">
    <source>
        <dbReference type="ARBA" id="ARBA00022729"/>
    </source>
</evidence>
<organism evidence="22 23">
    <name type="scientific">Furculomyces boomerangus</name>
    <dbReference type="NCBI Taxonomy" id="61424"/>
    <lineage>
        <taxon>Eukaryota</taxon>
        <taxon>Fungi</taxon>
        <taxon>Fungi incertae sedis</taxon>
        <taxon>Zoopagomycota</taxon>
        <taxon>Kickxellomycotina</taxon>
        <taxon>Harpellomycetes</taxon>
        <taxon>Harpellales</taxon>
        <taxon>Harpellaceae</taxon>
        <taxon>Furculomyces</taxon>
    </lineage>
</organism>
<dbReference type="EC" id="3.2.1.39" evidence="5"/>
<evidence type="ECO:0000256" key="12">
    <source>
        <dbReference type="ARBA" id="ARBA00023180"/>
    </source>
</evidence>
<keyword evidence="7" id="KW-0134">Cell wall</keyword>
<dbReference type="GO" id="GO:0009986">
    <property type="term" value="C:cell surface"/>
    <property type="evidence" value="ECO:0007669"/>
    <property type="project" value="TreeGrafter"/>
</dbReference>
<comment type="function">
    <text evidence="16">Glucanases play a role in cell expansion during growth, in cell-cell fusion during mating, and in spore release during sporulation. This enzyme may be involved in beta-glucan degradation. Active on laminarin and lichenan.</text>
</comment>
<keyword evidence="11" id="KW-0472">Membrane</keyword>
<comment type="similarity">
    <text evidence="4 19">Belongs to the glycosyl hydrolase 17 family.</text>
</comment>
<evidence type="ECO:0000256" key="3">
    <source>
        <dbReference type="ARBA" id="ARBA00004401"/>
    </source>
</evidence>
<dbReference type="GO" id="GO:0009277">
    <property type="term" value="C:fungal-type cell wall"/>
    <property type="evidence" value="ECO:0007669"/>
    <property type="project" value="TreeGrafter"/>
</dbReference>
<evidence type="ECO:0000256" key="10">
    <source>
        <dbReference type="ARBA" id="ARBA00022801"/>
    </source>
</evidence>
<dbReference type="STRING" id="61424.A0A2T9XZQ6"/>
<evidence type="ECO:0000256" key="20">
    <source>
        <dbReference type="SAM" id="MobiDB-lite"/>
    </source>
</evidence>
<name>A0A2T9XZQ6_9FUNG</name>